<sequence>MAHPMTTRWFRSASRNSALASRSILSGFSEIPFHRLSSVLVQIFVSSGNQPSIAIEKKKIVPVRFRSRETGNRISVANEKNIEVVDVPSLFANGNKDCDDVMDEVRRITESKNSTKQLKLDQLVHLVCKLNGTVQKLKSENDEVKFKMDKVNDLLGKRGVDAASLICFNMDLRTADMNFEAKVADLPRRGSYEFPRT</sequence>
<name>A0AAV1EDW3_OLDCO</name>
<proteinExistence type="predicted"/>
<accession>A0AAV1EDW3</accession>
<evidence type="ECO:0000313" key="2">
    <source>
        <dbReference type="Proteomes" id="UP001161247"/>
    </source>
</evidence>
<gene>
    <name evidence="1" type="ORF">OLC1_LOCUS23873</name>
</gene>
<dbReference type="AlphaFoldDB" id="A0AAV1EDW3"/>
<keyword evidence="2" id="KW-1185">Reference proteome</keyword>
<protein>
    <submittedName>
        <fullName evidence="1">OLC1v1019371C1</fullName>
    </submittedName>
</protein>
<dbReference type="EMBL" id="OX459126">
    <property type="protein sequence ID" value="CAI9117883.1"/>
    <property type="molecule type" value="Genomic_DNA"/>
</dbReference>
<reference evidence="1" key="1">
    <citation type="submission" date="2023-03" db="EMBL/GenBank/DDBJ databases">
        <authorList>
            <person name="Julca I."/>
        </authorList>
    </citation>
    <scope>NUCLEOTIDE SEQUENCE</scope>
</reference>
<evidence type="ECO:0000313" key="1">
    <source>
        <dbReference type="EMBL" id="CAI9117883.1"/>
    </source>
</evidence>
<organism evidence="1 2">
    <name type="scientific">Oldenlandia corymbosa var. corymbosa</name>
    <dbReference type="NCBI Taxonomy" id="529605"/>
    <lineage>
        <taxon>Eukaryota</taxon>
        <taxon>Viridiplantae</taxon>
        <taxon>Streptophyta</taxon>
        <taxon>Embryophyta</taxon>
        <taxon>Tracheophyta</taxon>
        <taxon>Spermatophyta</taxon>
        <taxon>Magnoliopsida</taxon>
        <taxon>eudicotyledons</taxon>
        <taxon>Gunneridae</taxon>
        <taxon>Pentapetalae</taxon>
        <taxon>asterids</taxon>
        <taxon>lamiids</taxon>
        <taxon>Gentianales</taxon>
        <taxon>Rubiaceae</taxon>
        <taxon>Rubioideae</taxon>
        <taxon>Spermacoceae</taxon>
        <taxon>Hedyotis-Oldenlandia complex</taxon>
        <taxon>Oldenlandia</taxon>
    </lineage>
</organism>
<dbReference type="Proteomes" id="UP001161247">
    <property type="component" value="Chromosome 9"/>
</dbReference>